<keyword evidence="1" id="KW-1133">Transmembrane helix</keyword>
<protein>
    <submittedName>
        <fullName evidence="2 4">Uncharacterized protein</fullName>
    </submittedName>
</protein>
<reference evidence="2 3" key="2">
    <citation type="submission" date="2018-11" db="EMBL/GenBank/DDBJ databases">
        <authorList>
            <consortium name="Pathogen Informatics"/>
        </authorList>
    </citation>
    <scope>NUCLEOTIDE SEQUENCE [LARGE SCALE GENOMIC DNA]</scope>
</reference>
<dbReference type="EMBL" id="UYRR01001384">
    <property type="protein sequence ID" value="VDK18673.1"/>
    <property type="molecule type" value="Genomic_DNA"/>
</dbReference>
<keyword evidence="1" id="KW-0812">Transmembrane</keyword>
<proteinExistence type="predicted"/>
<evidence type="ECO:0000256" key="1">
    <source>
        <dbReference type="SAM" id="Phobius"/>
    </source>
</evidence>
<dbReference type="AlphaFoldDB" id="A0A0M3J1R9"/>
<reference evidence="4" key="1">
    <citation type="submission" date="2017-02" db="UniProtKB">
        <authorList>
            <consortium name="WormBaseParasite"/>
        </authorList>
    </citation>
    <scope>IDENTIFICATION</scope>
</reference>
<dbReference type="WBParaSite" id="ASIM_0000147201-mRNA-1">
    <property type="protein sequence ID" value="ASIM_0000147201-mRNA-1"/>
    <property type="gene ID" value="ASIM_0000147201"/>
</dbReference>
<dbReference type="OrthoDB" id="5869594at2759"/>
<name>A0A0M3J1R9_ANISI</name>
<sequence>MWSEEAHLALSIFLHVTGVLCGVFIWYLFPKNVNFYFLMLYFPIF</sequence>
<accession>A0A0M3J1R9</accession>
<feature type="transmembrane region" description="Helical" evidence="1">
    <location>
        <begin position="6"/>
        <end position="29"/>
    </location>
</feature>
<organism evidence="4">
    <name type="scientific">Anisakis simplex</name>
    <name type="common">Herring worm</name>
    <dbReference type="NCBI Taxonomy" id="6269"/>
    <lineage>
        <taxon>Eukaryota</taxon>
        <taxon>Metazoa</taxon>
        <taxon>Ecdysozoa</taxon>
        <taxon>Nematoda</taxon>
        <taxon>Chromadorea</taxon>
        <taxon>Rhabditida</taxon>
        <taxon>Spirurina</taxon>
        <taxon>Ascaridomorpha</taxon>
        <taxon>Ascaridoidea</taxon>
        <taxon>Anisakidae</taxon>
        <taxon>Anisakis</taxon>
        <taxon>Anisakis simplex complex</taxon>
    </lineage>
</organism>
<evidence type="ECO:0000313" key="4">
    <source>
        <dbReference type="WBParaSite" id="ASIM_0000147201-mRNA-1"/>
    </source>
</evidence>
<gene>
    <name evidence="2" type="ORF">ASIM_LOCUS1352</name>
</gene>
<evidence type="ECO:0000313" key="2">
    <source>
        <dbReference type="EMBL" id="VDK18673.1"/>
    </source>
</evidence>
<dbReference type="Proteomes" id="UP000267096">
    <property type="component" value="Unassembled WGS sequence"/>
</dbReference>
<keyword evidence="3" id="KW-1185">Reference proteome</keyword>
<evidence type="ECO:0000313" key="3">
    <source>
        <dbReference type="Proteomes" id="UP000267096"/>
    </source>
</evidence>
<keyword evidence="1" id="KW-0472">Membrane</keyword>